<evidence type="ECO:0000313" key="2">
    <source>
        <dbReference type="Proteomes" id="UP000599074"/>
    </source>
</evidence>
<proteinExistence type="predicted"/>
<dbReference type="Proteomes" id="UP000599074">
    <property type="component" value="Unassembled WGS sequence"/>
</dbReference>
<gene>
    <name evidence="1" type="ORF">Pme01_25040</name>
</gene>
<keyword evidence="2" id="KW-1185">Reference proteome</keyword>
<dbReference type="EMBL" id="BOON01000022">
    <property type="protein sequence ID" value="GII22907.1"/>
    <property type="molecule type" value="Genomic_DNA"/>
</dbReference>
<accession>A0A8J3TBM9</accession>
<sequence length="113" mass="12405">MRALALLLALTVVLLVIVCVGVVATTLGRRAQRRRHRQARWRLRHYEERGETVVAVSLSAAAGPLLDEHVVARIPDGAADWTERFLLAKEVAEERAYHLNSAGDDAIGNGATR</sequence>
<dbReference type="RefSeq" id="WP_168115551.1">
    <property type="nucleotide sequence ID" value="NZ_BOON01000022.1"/>
</dbReference>
<protein>
    <submittedName>
        <fullName evidence="1">Uncharacterized protein</fullName>
    </submittedName>
</protein>
<name>A0A8J3TBM9_9ACTN</name>
<evidence type="ECO:0000313" key="1">
    <source>
        <dbReference type="EMBL" id="GII22907.1"/>
    </source>
</evidence>
<dbReference type="AlphaFoldDB" id="A0A8J3TBM9"/>
<comment type="caution">
    <text evidence="1">The sequence shown here is derived from an EMBL/GenBank/DDBJ whole genome shotgun (WGS) entry which is preliminary data.</text>
</comment>
<reference evidence="1" key="1">
    <citation type="submission" date="2021-01" db="EMBL/GenBank/DDBJ databases">
        <title>Whole genome shotgun sequence of Planosporangium mesophilum NBRC 109066.</title>
        <authorList>
            <person name="Komaki H."/>
            <person name="Tamura T."/>
        </authorList>
    </citation>
    <scope>NUCLEOTIDE SEQUENCE</scope>
    <source>
        <strain evidence="1">NBRC 109066</strain>
    </source>
</reference>
<organism evidence="1 2">
    <name type="scientific">Planosporangium mesophilum</name>
    <dbReference type="NCBI Taxonomy" id="689768"/>
    <lineage>
        <taxon>Bacteria</taxon>
        <taxon>Bacillati</taxon>
        <taxon>Actinomycetota</taxon>
        <taxon>Actinomycetes</taxon>
        <taxon>Micromonosporales</taxon>
        <taxon>Micromonosporaceae</taxon>
        <taxon>Planosporangium</taxon>
    </lineage>
</organism>